<feature type="compositionally biased region" description="Basic and acidic residues" evidence="1">
    <location>
        <begin position="71"/>
        <end position="84"/>
    </location>
</feature>
<accession>A0A914PJI0</accession>
<dbReference type="AlphaFoldDB" id="A0A914PJI0"/>
<evidence type="ECO:0000313" key="2">
    <source>
        <dbReference type="Proteomes" id="UP000887578"/>
    </source>
</evidence>
<evidence type="ECO:0000313" key="3">
    <source>
        <dbReference type="WBParaSite" id="PDA_v2.g18534.t1"/>
    </source>
</evidence>
<protein>
    <submittedName>
        <fullName evidence="3">Uncharacterized protein</fullName>
    </submittedName>
</protein>
<reference evidence="3" key="1">
    <citation type="submission" date="2022-11" db="UniProtKB">
        <authorList>
            <consortium name="WormBaseParasite"/>
        </authorList>
    </citation>
    <scope>IDENTIFICATION</scope>
</reference>
<proteinExistence type="predicted"/>
<keyword evidence="2" id="KW-1185">Reference proteome</keyword>
<name>A0A914PJI0_9BILA</name>
<organism evidence="2 3">
    <name type="scientific">Panagrolaimus davidi</name>
    <dbReference type="NCBI Taxonomy" id="227884"/>
    <lineage>
        <taxon>Eukaryota</taxon>
        <taxon>Metazoa</taxon>
        <taxon>Ecdysozoa</taxon>
        <taxon>Nematoda</taxon>
        <taxon>Chromadorea</taxon>
        <taxon>Rhabditida</taxon>
        <taxon>Tylenchina</taxon>
        <taxon>Panagrolaimomorpha</taxon>
        <taxon>Panagrolaimoidea</taxon>
        <taxon>Panagrolaimidae</taxon>
        <taxon>Panagrolaimus</taxon>
    </lineage>
</organism>
<dbReference type="Proteomes" id="UP000887578">
    <property type="component" value="Unplaced"/>
</dbReference>
<evidence type="ECO:0000256" key="1">
    <source>
        <dbReference type="SAM" id="MobiDB-lite"/>
    </source>
</evidence>
<dbReference type="WBParaSite" id="PDA_v2.g18534.t1">
    <property type="protein sequence ID" value="PDA_v2.g18534.t1"/>
    <property type="gene ID" value="PDA_v2.g18534"/>
</dbReference>
<feature type="compositionally biased region" description="Basic and acidic residues" evidence="1">
    <location>
        <begin position="7"/>
        <end position="42"/>
    </location>
</feature>
<sequence length="84" mass="9538">MVVQKDTVADCKNRAIPKESKRLTQRVHGDQARKAKEVRAAESNDDNPTRGSLYARGRSKEDGRGCFADSTPKEARRQSREHFH</sequence>
<feature type="region of interest" description="Disordered" evidence="1">
    <location>
        <begin position="1"/>
        <end position="84"/>
    </location>
</feature>